<feature type="compositionally biased region" description="Basic residues" evidence="1">
    <location>
        <begin position="134"/>
        <end position="152"/>
    </location>
</feature>
<feature type="region of interest" description="Disordered" evidence="1">
    <location>
        <begin position="134"/>
        <end position="165"/>
    </location>
</feature>
<dbReference type="GeneID" id="54574497"/>
<dbReference type="EMBL" id="ML987192">
    <property type="protein sequence ID" value="KAF2252209.1"/>
    <property type="molecule type" value="Genomic_DNA"/>
</dbReference>
<keyword evidence="3" id="KW-1185">Reference proteome</keyword>
<feature type="compositionally biased region" description="Polar residues" evidence="1">
    <location>
        <begin position="36"/>
        <end position="55"/>
    </location>
</feature>
<evidence type="ECO:0000256" key="1">
    <source>
        <dbReference type="SAM" id="MobiDB-lite"/>
    </source>
</evidence>
<evidence type="ECO:0000313" key="2">
    <source>
        <dbReference type="EMBL" id="KAF2252209.1"/>
    </source>
</evidence>
<protein>
    <submittedName>
        <fullName evidence="2">Uncharacterized protein</fullName>
    </submittedName>
</protein>
<dbReference type="RefSeq" id="XP_033687213.1">
    <property type="nucleotide sequence ID" value="XM_033821167.1"/>
</dbReference>
<sequence length="165" mass="18539">MFFARNACIFRHSILANNPIVWSSLVRGLQMVPETASPSLAPSTQTLEPSNALANSPSPRHSPPQSHSPAFYDAPAPPTHRIVILYQWRGPLVACSSKSSATFFAAAPAPAPTPCHRNARQPHPTRTIKQPCLRQRRRPKRVRRRRPRRGRIRGMMAIARSRSRR</sequence>
<dbReference type="Proteomes" id="UP000800094">
    <property type="component" value="Unassembled WGS sequence"/>
</dbReference>
<evidence type="ECO:0000313" key="3">
    <source>
        <dbReference type="Proteomes" id="UP000800094"/>
    </source>
</evidence>
<feature type="region of interest" description="Disordered" evidence="1">
    <location>
        <begin position="36"/>
        <end position="73"/>
    </location>
</feature>
<accession>A0A6A6IPM0</accession>
<dbReference type="AlphaFoldDB" id="A0A6A6IPM0"/>
<organism evidence="2 3">
    <name type="scientific">Trematosphaeria pertusa</name>
    <dbReference type="NCBI Taxonomy" id="390896"/>
    <lineage>
        <taxon>Eukaryota</taxon>
        <taxon>Fungi</taxon>
        <taxon>Dikarya</taxon>
        <taxon>Ascomycota</taxon>
        <taxon>Pezizomycotina</taxon>
        <taxon>Dothideomycetes</taxon>
        <taxon>Pleosporomycetidae</taxon>
        <taxon>Pleosporales</taxon>
        <taxon>Massarineae</taxon>
        <taxon>Trematosphaeriaceae</taxon>
        <taxon>Trematosphaeria</taxon>
    </lineage>
</organism>
<reference evidence="2" key="1">
    <citation type="journal article" date="2020" name="Stud. Mycol.">
        <title>101 Dothideomycetes genomes: a test case for predicting lifestyles and emergence of pathogens.</title>
        <authorList>
            <person name="Haridas S."/>
            <person name="Albert R."/>
            <person name="Binder M."/>
            <person name="Bloem J."/>
            <person name="Labutti K."/>
            <person name="Salamov A."/>
            <person name="Andreopoulos B."/>
            <person name="Baker S."/>
            <person name="Barry K."/>
            <person name="Bills G."/>
            <person name="Bluhm B."/>
            <person name="Cannon C."/>
            <person name="Castanera R."/>
            <person name="Culley D."/>
            <person name="Daum C."/>
            <person name="Ezra D."/>
            <person name="Gonzalez J."/>
            <person name="Henrissat B."/>
            <person name="Kuo A."/>
            <person name="Liang C."/>
            <person name="Lipzen A."/>
            <person name="Lutzoni F."/>
            <person name="Magnuson J."/>
            <person name="Mondo S."/>
            <person name="Nolan M."/>
            <person name="Ohm R."/>
            <person name="Pangilinan J."/>
            <person name="Park H.-J."/>
            <person name="Ramirez L."/>
            <person name="Alfaro M."/>
            <person name="Sun H."/>
            <person name="Tritt A."/>
            <person name="Yoshinaga Y."/>
            <person name="Zwiers L.-H."/>
            <person name="Turgeon B."/>
            <person name="Goodwin S."/>
            <person name="Spatafora J."/>
            <person name="Crous P."/>
            <person name="Grigoriev I."/>
        </authorList>
    </citation>
    <scope>NUCLEOTIDE SEQUENCE</scope>
    <source>
        <strain evidence="2">CBS 122368</strain>
    </source>
</reference>
<proteinExistence type="predicted"/>
<gene>
    <name evidence="2" type="ORF">BU26DRAFT_252907</name>
</gene>
<feature type="compositionally biased region" description="Low complexity" evidence="1">
    <location>
        <begin position="56"/>
        <end position="69"/>
    </location>
</feature>
<feature type="compositionally biased region" description="Low complexity" evidence="1">
    <location>
        <begin position="153"/>
        <end position="165"/>
    </location>
</feature>
<name>A0A6A6IPM0_9PLEO</name>